<dbReference type="Proteomes" id="UP001215151">
    <property type="component" value="Unassembled WGS sequence"/>
</dbReference>
<keyword evidence="2" id="KW-1185">Reference proteome</keyword>
<evidence type="ECO:0000313" key="2">
    <source>
        <dbReference type="Proteomes" id="UP001215151"/>
    </source>
</evidence>
<comment type="caution">
    <text evidence="1">The sequence shown here is derived from an EMBL/GenBank/DDBJ whole genome shotgun (WGS) entry which is preliminary data.</text>
</comment>
<proteinExistence type="predicted"/>
<name>A0AAD7TPI7_9APHY</name>
<gene>
    <name evidence="1" type="ORF">ONZ51_g7781</name>
</gene>
<organism evidence="1 2">
    <name type="scientific">Trametes cubensis</name>
    <dbReference type="NCBI Taxonomy" id="1111947"/>
    <lineage>
        <taxon>Eukaryota</taxon>
        <taxon>Fungi</taxon>
        <taxon>Dikarya</taxon>
        <taxon>Basidiomycota</taxon>
        <taxon>Agaricomycotina</taxon>
        <taxon>Agaricomycetes</taxon>
        <taxon>Polyporales</taxon>
        <taxon>Polyporaceae</taxon>
        <taxon>Trametes</taxon>
    </lineage>
</organism>
<evidence type="ECO:0008006" key="3">
    <source>
        <dbReference type="Google" id="ProtNLM"/>
    </source>
</evidence>
<dbReference type="PANTHER" id="PTHR33112:SF16">
    <property type="entry name" value="HETEROKARYON INCOMPATIBILITY DOMAIN-CONTAINING PROTEIN"/>
    <property type="match status" value="1"/>
</dbReference>
<protein>
    <recommendedName>
        <fullName evidence="3">Heterokaryon incompatibility domain-containing protein</fullName>
    </recommendedName>
</protein>
<evidence type="ECO:0000313" key="1">
    <source>
        <dbReference type="EMBL" id="KAJ8473564.1"/>
    </source>
</evidence>
<dbReference type="PANTHER" id="PTHR33112">
    <property type="entry name" value="DOMAIN PROTEIN, PUTATIVE-RELATED"/>
    <property type="match status" value="1"/>
</dbReference>
<dbReference type="AlphaFoldDB" id="A0AAD7TPI7"/>
<accession>A0AAD7TPI7</accession>
<sequence length="341" mass="38744">MELPPKPQSICKTAWEGVFAVPAMVYHEHVKPNREKNQNQAGDYEYTISLATWLECAHSGCLWCRFLEKHFLEDLRALQKSSKRRIDTAHVRVEWVRWGREPCRPLWDKALVVVNDLRRTFPMFTFEGDPAAQWIKRRTLIPDVGAPHALAKAKTRIEDCVLYHKDCHTIAPSTTGPTPLPTRLLDCSNPDHLHLIETDGSERGSYSALSYVWGPEAPEHRLYRTTKGNLSARLAKIDDTILPQTIRDAIHDSDGDIHHELARMRDVYRYAYVTIDAGGAQNIAEGFLQDRILSPKPAALLPFICPCGDRADQSGSHTQIGKVYWVDSSNGRDYRHCAPEK</sequence>
<dbReference type="EMBL" id="JAPEVG010000218">
    <property type="protein sequence ID" value="KAJ8473564.1"/>
    <property type="molecule type" value="Genomic_DNA"/>
</dbReference>
<reference evidence="1" key="1">
    <citation type="submission" date="2022-11" db="EMBL/GenBank/DDBJ databases">
        <title>Genome Sequence of Cubamyces cubensis.</title>
        <authorList>
            <person name="Buettner E."/>
        </authorList>
    </citation>
    <scope>NUCLEOTIDE SEQUENCE</scope>
    <source>
        <strain evidence="1">MPL-01</strain>
    </source>
</reference>